<dbReference type="Proteomes" id="UP000325785">
    <property type="component" value="Plasmid pRIdsm_01"/>
</dbReference>
<evidence type="ECO:0000313" key="5">
    <source>
        <dbReference type="Proteomes" id="UP000051401"/>
    </source>
</evidence>
<organism evidence="3 5">
    <name type="scientific">Roseovarius indicus</name>
    <dbReference type="NCBI Taxonomy" id="540747"/>
    <lineage>
        <taxon>Bacteria</taxon>
        <taxon>Pseudomonadati</taxon>
        <taxon>Pseudomonadota</taxon>
        <taxon>Alphaproteobacteria</taxon>
        <taxon>Rhodobacterales</taxon>
        <taxon>Roseobacteraceae</taxon>
        <taxon>Roseovarius</taxon>
    </lineage>
</organism>
<dbReference type="InterPro" id="IPR057727">
    <property type="entry name" value="WCX_dom"/>
</dbReference>
<dbReference type="EMBL" id="LAXI01000028">
    <property type="protein sequence ID" value="KRS15104.1"/>
    <property type="molecule type" value="Genomic_DNA"/>
</dbReference>
<keyword evidence="5" id="KW-1185">Reference proteome</keyword>
<evidence type="ECO:0000313" key="3">
    <source>
        <dbReference type="EMBL" id="KRS15104.1"/>
    </source>
</evidence>
<dbReference type="EMBL" id="CP031599">
    <property type="protein sequence ID" value="QEW29766.1"/>
    <property type="molecule type" value="Genomic_DNA"/>
</dbReference>
<reference evidence="3 5" key="1">
    <citation type="submission" date="2015-04" db="EMBL/GenBank/DDBJ databases">
        <title>The draft genome sequence of Roseovarius indicus B108T.</title>
        <authorList>
            <person name="Li G."/>
            <person name="Lai Q."/>
            <person name="Shao Z."/>
            <person name="Yan P."/>
        </authorList>
    </citation>
    <scope>NUCLEOTIDE SEQUENCE [LARGE SCALE GENOMIC DNA]</scope>
    <source>
        <strain evidence="3 5">B108</strain>
    </source>
</reference>
<dbReference type="OrthoDB" id="7626446at2"/>
<reference evidence="4 6" key="2">
    <citation type="submission" date="2018-08" db="EMBL/GenBank/DDBJ databases">
        <title>Genetic Globetrotter - A new plasmid hitch-hiking vast phylogenetic and geographic distances.</title>
        <authorList>
            <person name="Vollmers J."/>
            <person name="Petersen J."/>
        </authorList>
    </citation>
    <scope>NUCLEOTIDE SEQUENCE [LARGE SCALE GENOMIC DNA]</scope>
    <source>
        <strain evidence="4 6">DSM 26383</strain>
        <plasmid evidence="6">pridsm_01</plasmid>
        <plasmid evidence="4">pRIdsm_01</plasmid>
    </source>
</reference>
<dbReference type="PANTHER" id="PTHR34580:SF1">
    <property type="entry name" value="PROTEIN PAFC"/>
    <property type="match status" value="1"/>
</dbReference>
<feature type="domain" description="WYL" evidence="1">
    <location>
        <begin position="152"/>
        <end position="216"/>
    </location>
</feature>
<accession>A0A0T5P1X7</accession>
<dbReference type="AlphaFoldDB" id="A0A0T5P1X7"/>
<dbReference type="InterPro" id="IPR051534">
    <property type="entry name" value="CBASS_pafABC_assoc_protein"/>
</dbReference>
<name>A0A0T5P1X7_9RHOB</name>
<evidence type="ECO:0000259" key="2">
    <source>
        <dbReference type="Pfam" id="PF25583"/>
    </source>
</evidence>
<dbReference type="PANTHER" id="PTHR34580">
    <property type="match status" value="1"/>
</dbReference>
<dbReference type="InterPro" id="IPR026881">
    <property type="entry name" value="WYL_dom"/>
</dbReference>
<dbReference type="STRING" id="540747.SAMN04488031_1192"/>
<geneLocation type="plasmid" evidence="4">
    <name>pRIdsm_01</name>
</geneLocation>
<sequence length="327" mass="36523">MSFAKAQDLLRLAQMAASRRGGVSLEDICAEFDVSHRTAQRMTEALEATFVNVSTADDAERRRYWRMDAPLPDRLQPRQETAIEALEIAARTARDEGRIRHSRALEDLRDGLLARLNPRDALRSEADAEAVLAGLGQVTRPGPTVTLKPAVTDAVIEALRGPFRLRVCYGAQGAAPRVIEPHGILLGHRSYLVARQPSRGEGILNFRMDRIHEAEVLNESFQLAWGFSLVTYAAQAFGVYQDPEQYGEVVWRFTPEAAERAAEFRFHPTQVVEPQDDGSLIVRFTAAGWLEMAWHLYQWGDKVDVLAPAGLRELIAGHQRSDFDALP</sequence>
<keyword evidence="4" id="KW-0614">Plasmid</keyword>
<dbReference type="KEGG" id="rid:RIdsm_05612"/>
<evidence type="ECO:0000313" key="6">
    <source>
        <dbReference type="Proteomes" id="UP000325785"/>
    </source>
</evidence>
<proteinExistence type="predicted"/>
<feature type="domain" description="WCX" evidence="2">
    <location>
        <begin position="248"/>
        <end position="316"/>
    </location>
</feature>
<dbReference type="PATRIC" id="fig|540747.5.peg.3536"/>
<dbReference type="Pfam" id="PF25583">
    <property type="entry name" value="WCX"/>
    <property type="match status" value="1"/>
</dbReference>
<dbReference type="Proteomes" id="UP000051401">
    <property type="component" value="Unassembled WGS sequence"/>
</dbReference>
<evidence type="ECO:0000259" key="1">
    <source>
        <dbReference type="Pfam" id="PF13280"/>
    </source>
</evidence>
<gene>
    <name evidence="4" type="ORF">RIdsm_05612</name>
    <name evidence="3" type="ORF">XM52_25885</name>
</gene>
<geneLocation type="plasmid" evidence="6">
    <name>pridsm_01</name>
</geneLocation>
<protein>
    <submittedName>
        <fullName evidence="3">DeoR faimly transcriptional regulator</fullName>
    </submittedName>
</protein>
<dbReference type="Pfam" id="PF13280">
    <property type="entry name" value="WYL"/>
    <property type="match status" value="1"/>
</dbReference>
<evidence type="ECO:0000313" key="4">
    <source>
        <dbReference type="EMBL" id="QEW29766.1"/>
    </source>
</evidence>
<dbReference type="PROSITE" id="PS52050">
    <property type="entry name" value="WYL"/>
    <property type="match status" value="1"/>
</dbReference>
<dbReference type="RefSeq" id="WP_057821033.1">
    <property type="nucleotide sequence ID" value="NZ_CP031599.1"/>
</dbReference>